<evidence type="ECO:0000256" key="9">
    <source>
        <dbReference type="ARBA" id="ARBA00022777"/>
    </source>
</evidence>
<dbReference type="SUPFAM" id="SSF52540">
    <property type="entry name" value="P-loop containing nucleoside triphosphate hydrolases"/>
    <property type="match status" value="1"/>
</dbReference>
<proteinExistence type="inferred from homology"/>
<evidence type="ECO:0000256" key="7">
    <source>
        <dbReference type="ARBA" id="ARBA00022679"/>
    </source>
</evidence>
<feature type="binding site" evidence="13">
    <location>
        <begin position="47"/>
        <end position="54"/>
    </location>
    <ligand>
        <name>ATP</name>
        <dbReference type="ChEBI" id="CHEBI:30616"/>
    </ligand>
</feature>
<dbReference type="Proteomes" id="UP000192333">
    <property type="component" value="Chromosome I"/>
</dbReference>
<dbReference type="NCBIfam" id="TIGR00682">
    <property type="entry name" value="lpxK"/>
    <property type="match status" value="1"/>
</dbReference>
<gene>
    <name evidence="13" type="primary">lpxK</name>
    <name evidence="14" type="ORF">SAMN00777080_2630</name>
</gene>
<comment type="function">
    <text evidence="1 13">Transfers the gamma-phosphate of ATP to the 4'-position of a tetraacyldisaccharide 1-phosphate intermediate (termed DS-1-P) to form tetraacyldisaccharide 1,4'-bis-phosphate (lipid IVA).</text>
</comment>
<dbReference type="GO" id="GO:0005886">
    <property type="term" value="C:plasma membrane"/>
    <property type="evidence" value="ECO:0007669"/>
    <property type="project" value="TreeGrafter"/>
</dbReference>
<evidence type="ECO:0000313" key="15">
    <source>
        <dbReference type="Proteomes" id="UP000192333"/>
    </source>
</evidence>
<keyword evidence="5 13" id="KW-0444">Lipid biosynthesis</keyword>
<dbReference type="InterPro" id="IPR003758">
    <property type="entry name" value="LpxK"/>
</dbReference>
<dbReference type="STRING" id="758820.SAMN00777080_2630"/>
<evidence type="ECO:0000256" key="3">
    <source>
        <dbReference type="ARBA" id="ARBA00012071"/>
    </source>
</evidence>
<accession>A0A1W2H506</accession>
<evidence type="ECO:0000256" key="10">
    <source>
        <dbReference type="ARBA" id="ARBA00022840"/>
    </source>
</evidence>
<dbReference type="Pfam" id="PF02606">
    <property type="entry name" value="LpxK"/>
    <property type="match status" value="1"/>
</dbReference>
<keyword evidence="15" id="KW-1185">Reference proteome</keyword>
<evidence type="ECO:0000256" key="12">
    <source>
        <dbReference type="ARBA" id="ARBA00029757"/>
    </source>
</evidence>
<dbReference type="GO" id="GO:0009244">
    <property type="term" value="P:lipopolysaccharide core region biosynthetic process"/>
    <property type="evidence" value="ECO:0007669"/>
    <property type="project" value="TreeGrafter"/>
</dbReference>
<evidence type="ECO:0000256" key="1">
    <source>
        <dbReference type="ARBA" id="ARBA00002274"/>
    </source>
</evidence>
<evidence type="ECO:0000256" key="11">
    <source>
        <dbReference type="ARBA" id="ARBA00023098"/>
    </source>
</evidence>
<dbReference type="UniPathway" id="UPA00359">
    <property type="reaction ID" value="UER00482"/>
</dbReference>
<comment type="catalytic activity">
    <reaction evidence="13">
        <text>a lipid A disaccharide + ATP = a lipid IVA + ADP + H(+)</text>
        <dbReference type="Rhea" id="RHEA:67840"/>
        <dbReference type="ChEBI" id="CHEBI:15378"/>
        <dbReference type="ChEBI" id="CHEBI:30616"/>
        <dbReference type="ChEBI" id="CHEBI:176343"/>
        <dbReference type="ChEBI" id="CHEBI:176425"/>
        <dbReference type="ChEBI" id="CHEBI:456216"/>
        <dbReference type="EC" id="2.7.1.130"/>
    </reaction>
</comment>
<dbReference type="RefSeq" id="WP_084120854.1">
    <property type="nucleotide sequence ID" value="NZ_LT838813.1"/>
</dbReference>
<evidence type="ECO:0000256" key="13">
    <source>
        <dbReference type="HAMAP-Rule" id="MF_00409"/>
    </source>
</evidence>
<comment type="pathway">
    <text evidence="2 13">Glycolipid biosynthesis; lipid IV(A) biosynthesis; lipid IV(A) from (3R)-3-hydroxytetradecanoyl-[acyl-carrier-protein] and UDP-N-acetyl-alpha-D-glucosamine: step 6/6.</text>
</comment>
<evidence type="ECO:0000256" key="6">
    <source>
        <dbReference type="ARBA" id="ARBA00022556"/>
    </source>
</evidence>
<dbReference type="InterPro" id="IPR027417">
    <property type="entry name" value="P-loop_NTPase"/>
</dbReference>
<evidence type="ECO:0000256" key="5">
    <source>
        <dbReference type="ARBA" id="ARBA00022516"/>
    </source>
</evidence>
<keyword evidence="11 13" id="KW-0443">Lipid metabolism</keyword>
<evidence type="ECO:0000256" key="2">
    <source>
        <dbReference type="ARBA" id="ARBA00004870"/>
    </source>
</evidence>
<keyword evidence="7 13" id="KW-0808">Transferase</keyword>
<dbReference type="AlphaFoldDB" id="A0A1W2H506"/>
<reference evidence="15" key="1">
    <citation type="submission" date="2017-04" db="EMBL/GenBank/DDBJ databases">
        <authorList>
            <person name="Varghese N."/>
            <person name="Submissions S."/>
        </authorList>
    </citation>
    <scope>NUCLEOTIDE SEQUENCE [LARGE SCALE GENOMIC DNA]</scope>
    <source>
        <strain evidence="15">DSM 16537</strain>
    </source>
</reference>
<sequence>MRWYDPFLYPFAVLYEGVTRYRNKMFDLGKLESTSFKIPTVVVGNLNVGGSGKTPMVEFLIEMLSPQIKLTTLSRGYGRKTKGFLMADGVVGPDQIGDEPYQIFTKFRNQVSVAVGEKRALAIPEIIALKPKTELILLDDAFQHRYVKADLYILLTTYQKPFFRDRIMPLGTLRENAKGVERADVIVVTKCPKSISEKDKKEYLKEIRNFSSSPVIFAGIQYGEPIPIFQLNTGLSRKVILLSGIADNSLFVSEAQDRFQVLETITFPDHHLYKTSDVAMLRRLFEKYRDCMILTTEKDAVKLKNEAFHEYLAEIPIFALPIKINMSLKDKEFLFESITKVVKDKAYIREI</sequence>
<evidence type="ECO:0000256" key="8">
    <source>
        <dbReference type="ARBA" id="ARBA00022741"/>
    </source>
</evidence>
<evidence type="ECO:0000313" key="14">
    <source>
        <dbReference type="EMBL" id="SMD44015.1"/>
    </source>
</evidence>
<keyword evidence="6 13" id="KW-0441">Lipid A biosynthesis</keyword>
<keyword evidence="8 13" id="KW-0547">Nucleotide-binding</keyword>
<dbReference type="PANTHER" id="PTHR42724">
    <property type="entry name" value="TETRAACYLDISACCHARIDE 4'-KINASE"/>
    <property type="match status" value="1"/>
</dbReference>
<dbReference type="OrthoDB" id="9766423at2"/>
<dbReference type="HAMAP" id="MF_00409">
    <property type="entry name" value="LpxK"/>
    <property type="match status" value="1"/>
</dbReference>
<comment type="similarity">
    <text evidence="13">Belongs to the LpxK family.</text>
</comment>
<dbReference type="PANTHER" id="PTHR42724:SF1">
    <property type="entry name" value="TETRAACYLDISACCHARIDE 4'-KINASE, MITOCHONDRIAL-RELATED"/>
    <property type="match status" value="1"/>
</dbReference>
<protein>
    <recommendedName>
        <fullName evidence="4 13">Tetraacyldisaccharide 4'-kinase</fullName>
        <ecNumber evidence="3 13">2.7.1.130</ecNumber>
    </recommendedName>
    <alternativeName>
        <fullName evidence="12 13">Lipid A 4'-kinase</fullName>
    </alternativeName>
</protein>
<dbReference type="EMBL" id="LT838813">
    <property type="protein sequence ID" value="SMD44015.1"/>
    <property type="molecule type" value="Genomic_DNA"/>
</dbReference>
<name>A0A1W2H506_9BACT</name>
<dbReference type="GO" id="GO:0009029">
    <property type="term" value="F:lipid-A 4'-kinase activity"/>
    <property type="evidence" value="ECO:0007669"/>
    <property type="project" value="UniProtKB-UniRule"/>
</dbReference>
<dbReference type="GO" id="GO:0009245">
    <property type="term" value="P:lipid A biosynthetic process"/>
    <property type="evidence" value="ECO:0007669"/>
    <property type="project" value="UniProtKB-UniRule"/>
</dbReference>
<keyword evidence="9 13" id="KW-0418">Kinase</keyword>
<evidence type="ECO:0000256" key="4">
    <source>
        <dbReference type="ARBA" id="ARBA00016436"/>
    </source>
</evidence>
<dbReference type="GO" id="GO:0005524">
    <property type="term" value="F:ATP binding"/>
    <property type="evidence" value="ECO:0007669"/>
    <property type="project" value="UniProtKB-UniRule"/>
</dbReference>
<organism evidence="14 15">
    <name type="scientific">Aquiflexum balticum DSM 16537</name>
    <dbReference type="NCBI Taxonomy" id="758820"/>
    <lineage>
        <taxon>Bacteria</taxon>
        <taxon>Pseudomonadati</taxon>
        <taxon>Bacteroidota</taxon>
        <taxon>Cytophagia</taxon>
        <taxon>Cytophagales</taxon>
        <taxon>Cyclobacteriaceae</taxon>
        <taxon>Aquiflexum</taxon>
    </lineage>
</organism>
<dbReference type="EC" id="2.7.1.130" evidence="3 13"/>
<keyword evidence="10 13" id="KW-0067">ATP-binding</keyword>